<sequence>MKKKLLILTSVLLVAPLLAVSCIEDPTKQKQKQAPNQDPKKPETDQKQQPDMDRPEAPDDSQPKDEEKHEEIHFELEDITKVELSKNSELKRILPSNVVNENLDFNSLKLITKDNTLIGEKNIPKNYTVAFSIDPNSVENASADNTDGSMNIIVSLKKDNGVFLEKVFKITGLLSELEYISDQNLKVDVPNKENILASSIVEVEQITNEKISLSTQGKVPSTFDLTKYDTSFHVLSHDDEKGSLKIRVSLSAKSKTKSKDFDYTIEGFKQSFLEDRISLKAKQGVNKTADEIIKSLQLLPSSASSEDKLNVLKSAYDISVPDGLKFNFVSFEAKQGTFDKGVLTYFLTQINGTRRTEEVKLDIQTFNIIKRYLDETILKIDSVVLKENSNLKNSLPSELVENKEIENWQNEIELLDSSKAKINVKNEFQVSVSTSANPEYNLIDGSLNVEVRISRDGIVQKVTKRLSGLTKLDANLFDVVAKANVSNQLPGNLKAKDTNFKFGEKTFSTDSFELKFKNAKENNSILNLYKLSLENVKLKNFSGQVSFDVKFTRKGTGKEKENVVISKKITNFKKDVLFDDQYRRYFDENDHFHKAIALTTKMTRNEFIKKIVDARENDDLDHLIEYFMNIVKPNEHNNNRLSFLVRTNNLSSSRSTFIKGRHRNGSHLDQLSEQFSIFRNVHIVDRDKTRVVREKIKNWFDWAVFAVRKNLNKNAADFKNDFNKAKDFNSRLAVLNKYYNLYLPKGYKLSDLKERTLAPIIYKEGDQQSKENKFSDYEITYVIEKISPESIHIIESKLVLPSGQKTYIDLHTKSFIKRVEVLDIKKYFGDTKVPWHELLRKSLRQVKYRFYDNSIFFKDVNLAPQDDKLINTSPNIYTLYQTIRRPNGGYILLKNHFTHENGKIYLMSINEIDALNFL</sequence>
<evidence type="ECO:0000256" key="2">
    <source>
        <dbReference type="SAM" id="SignalP"/>
    </source>
</evidence>
<reference evidence="4 5" key="1">
    <citation type="journal article" date="2001" name="Nucleic Acids Res.">
        <title>The complete genome sequence of the murine respiratory pathogen Mycoplasma pulmonis.</title>
        <authorList>
            <person name="Chambaud I."/>
            <person name="Heilig R."/>
            <person name="Ferris S."/>
            <person name="Barbe V."/>
            <person name="Samson D."/>
            <person name="Galisson F."/>
            <person name="Moszer I."/>
            <person name="Dybvig K."/>
            <person name="Wroblewski H."/>
            <person name="Viari A."/>
            <person name="Rocha E.P.C."/>
            <person name="Blanchard A."/>
        </authorList>
    </citation>
    <scope>NUCLEOTIDE SEQUENCE [LARGE SCALE GENOMIC DNA]</scope>
    <source>
        <strain evidence="4 5">UAB CTIP</strain>
    </source>
</reference>
<dbReference type="EMBL" id="AL445563">
    <property type="protein sequence ID" value="CAC13418.1"/>
    <property type="molecule type" value="Genomic_DNA"/>
</dbReference>
<dbReference type="RefSeq" id="WP_010925049.1">
    <property type="nucleotide sequence ID" value="NC_002771.1"/>
</dbReference>
<name>Q98QW5_MYCPU</name>
<dbReference type="Proteomes" id="UP000000528">
    <property type="component" value="Chromosome"/>
</dbReference>
<dbReference type="InterPro" id="IPR007326">
    <property type="entry name" value="Lipoprotein-assoc_dom"/>
</dbReference>
<dbReference type="BioCyc" id="MPUL272635:G1GT6-246-MONOMER"/>
<dbReference type="KEGG" id="mpu:MYPU_2450"/>
<feature type="compositionally biased region" description="Basic and acidic residues" evidence="1">
    <location>
        <begin position="38"/>
        <end position="69"/>
    </location>
</feature>
<feature type="domain" description="Lipoprotein-associated type-17" evidence="3">
    <location>
        <begin position="75"/>
        <end position="174"/>
    </location>
</feature>
<keyword evidence="4" id="KW-0449">Lipoprotein</keyword>
<organism evidence="5">
    <name type="scientific">Mycoplasmopsis pulmonis (strain UAB CTIP)</name>
    <name type="common">Mycoplasma pulmonis</name>
    <dbReference type="NCBI Taxonomy" id="272635"/>
    <lineage>
        <taxon>Bacteria</taxon>
        <taxon>Bacillati</taxon>
        <taxon>Mycoplasmatota</taxon>
        <taxon>Mycoplasmoidales</taxon>
        <taxon>Metamycoplasmataceae</taxon>
        <taxon>Mycoplasmopsis</taxon>
    </lineage>
</organism>
<evidence type="ECO:0000259" key="3">
    <source>
        <dbReference type="Pfam" id="PF04200"/>
    </source>
</evidence>
<gene>
    <name evidence="4" type="ordered locus">MYPU_2450</name>
</gene>
<feature type="domain" description="Lipoprotein-associated type-17" evidence="3">
    <location>
        <begin position="378"/>
        <end position="471"/>
    </location>
</feature>
<evidence type="ECO:0000256" key="1">
    <source>
        <dbReference type="SAM" id="MobiDB-lite"/>
    </source>
</evidence>
<keyword evidence="2" id="KW-0732">Signal</keyword>
<feature type="domain" description="Lipoprotein-associated type-17" evidence="3">
    <location>
        <begin position="177"/>
        <end position="269"/>
    </location>
</feature>
<proteinExistence type="predicted"/>
<feature type="signal peptide" evidence="2">
    <location>
        <begin position="1"/>
        <end position="19"/>
    </location>
</feature>
<feature type="region of interest" description="Disordered" evidence="1">
    <location>
        <begin position="24"/>
        <end position="69"/>
    </location>
</feature>
<evidence type="ECO:0000313" key="5">
    <source>
        <dbReference type="Proteomes" id="UP000000528"/>
    </source>
</evidence>
<dbReference type="PIR" id="E90542">
    <property type="entry name" value="E90542"/>
</dbReference>
<accession>Q98QW5</accession>
<evidence type="ECO:0000313" key="4">
    <source>
        <dbReference type="EMBL" id="CAC13418.1"/>
    </source>
</evidence>
<feature type="chain" id="PRO_5004322474" evidence="2">
    <location>
        <begin position="20"/>
        <end position="918"/>
    </location>
</feature>
<dbReference type="HOGENOM" id="CLU_317317_0_0_14"/>
<protein>
    <submittedName>
        <fullName evidence="4">LIPOPROTEIN</fullName>
    </submittedName>
</protein>
<dbReference type="eggNOG" id="ENOG502ZCWI">
    <property type="taxonomic scope" value="Bacteria"/>
</dbReference>
<keyword evidence="5" id="KW-1185">Reference proteome</keyword>
<dbReference type="Pfam" id="PF04200">
    <property type="entry name" value="Lipoprotein_17"/>
    <property type="match status" value="3"/>
</dbReference>
<dbReference type="AlphaFoldDB" id="Q98QW5"/>
<dbReference type="PROSITE" id="PS51257">
    <property type="entry name" value="PROKAR_LIPOPROTEIN"/>
    <property type="match status" value="1"/>
</dbReference>